<feature type="non-terminal residue" evidence="1">
    <location>
        <position position="1"/>
    </location>
</feature>
<dbReference type="EMBL" id="JARBDR010000813">
    <property type="protein sequence ID" value="KAJ8306375.1"/>
    <property type="molecule type" value="Genomic_DNA"/>
</dbReference>
<gene>
    <name evidence="1" type="ORF">KUTeg_016920</name>
</gene>
<name>A0ABQ9ESJ8_TEGGR</name>
<sequence length="74" mass="8770">KPCSYSIPECNNQRVFVPSWPVFATPVPVEKVDVWLRALEDITSDYRSVVAFIDYVSKTWFKNNFPIWNHYETK</sequence>
<comment type="caution">
    <text evidence="1">The sequence shown here is derived from an EMBL/GenBank/DDBJ whole genome shotgun (WGS) entry which is preliminary data.</text>
</comment>
<accession>A0ABQ9ESJ8</accession>
<evidence type="ECO:0000313" key="1">
    <source>
        <dbReference type="EMBL" id="KAJ8306375.1"/>
    </source>
</evidence>
<keyword evidence="2" id="KW-1185">Reference proteome</keyword>
<dbReference type="Proteomes" id="UP001217089">
    <property type="component" value="Unassembled WGS sequence"/>
</dbReference>
<protein>
    <submittedName>
        <fullName evidence="1">Uncharacterized protein</fullName>
    </submittedName>
</protein>
<proteinExistence type="predicted"/>
<evidence type="ECO:0000313" key="2">
    <source>
        <dbReference type="Proteomes" id="UP001217089"/>
    </source>
</evidence>
<organism evidence="1 2">
    <name type="scientific">Tegillarca granosa</name>
    <name type="common">Malaysian cockle</name>
    <name type="synonym">Anadara granosa</name>
    <dbReference type="NCBI Taxonomy" id="220873"/>
    <lineage>
        <taxon>Eukaryota</taxon>
        <taxon>Metazoa</taxon>
        <taxon>Spiralia</taxon>
        <taxon>Lophotrochozoa</taxon>
        <taxon>Mollusca</taxon>
        <taxon>Bivalvia</taxon>
        <taxon>Autobranchia</taxon>
        <taxon>Pteriomorphia</taxon>
        <taxon>Arcoida</taxon>
        <taxon>Arcoidea</taxon>
        <taxon>Arcidae</taxon>
        <taxon>Tegillarca</taxon>
    </lineage>
</organism>
<reference evidence="1 2" key="1">
    <citation type="submission" date="2022-12" db="EMBL/GenBank/DDBJ databases">
        <title>Chromosome-level genome of Tegillarca granosa.</title>
        <authorList>
            <person name="Kim J."/>
        </authorList>
    </citation>
    <scope>NUCLEOTIDE SEQUENCE [LARGE SCALE GENOMIC DNA]</scope>
    <source>
        <strain evidence="1">Teg-2019</strain>
        <tissue evidence="1">Adductor muscle</tissue>
    </source>
</reference>